<keyword evidence="3" id="KW-0804">Transcription</keyword>
<dbReference type="PRINTS" id="PR00598">
    <property type="entry name" value="HTHMARR"/>
</dbReference>
<dbReference type="PANTHER" id="PTHR42756:SF1">
    <property type="entry name" value="TRANSCRIPTIONAL REPRESSOR OF EMRAB OPERON"/>
    <property type="match status" value="1"/>
</dbReference>
<evidence type="ECO:0000313" key="6">
    <source>
        <dbReference type="Proteomes" id="UP000236447"/>
    </source>
</evidence>
<dbReference type="EMBL" id="CP010725">
    <property type="protein sequence ID" value="AUQ99884.1"/>
    <property type="molecule type" value="Genomic_DNA"/>
</dbReference>
<keyword evidence="2" id="KW-0238">DNA-binding</keyword>
<dbReference type="Gene3D" id="1.10.10.10">
    <property type="entry name" value="Winged helix-like DNA-binding domain superfamily/Winged helix DNA-binding domain"/>
    <property type="match status" value="1"/>
</dbReference>
<dbReference type="PROSITE" id="PS50995">
    <property type="entry name" value="HTH_MARR_2"/>
    <property type="match status" value="1"/>
</dbReference>
<dbReference type="AlphaFoldDB" id="A0A2I7KBA4"/>
<reference evidence="5 6" key="1">
    <citation type="journal article" date="2017" name="Front. Microbiol.">
        <title>Phaeobacter piscinae sp. nov., a species of the Roseobacter group and potential aquaculture probiont.</title>
        <authorList>
            <person name="Sonnenschein E.C."/>
            <person name="Phippen C.B.W."/>
            <person name="Nielsen K.F."/>
            <person name="Mateiu R.V."/>
            <person name="Melchiorsen J."/>
            <person name="Gram L."/>
            <person name="Overmann J."/>
            <person name="Freese H.M."/>
        </authorList>
    </citation>
    <scope>NUCLEOTIDE SEQUENCE [LARGE SCALE GENOMIC DNA]</scope>
    <source>
        <strain evidence="5 6">P88</strain>
    </source>
</reference>
<reference evidence="5 6" key="2">
    <citation type="journal article" date="2017" name="Genome Biol. Evol.">
        <title>Trajectories and Drivers of Genome Evolution in Surface-Associated Marine Phaeobacter.</title>
        <authorList>
            <person name="Freese H.M."/>
            <person name="Sikorski J."/>
            <person name="Bunk B."/>
            <person name="Scheuner C."/>
            <person name="Meier-Kolthoff J.P."/>
            <person name="Sproer C."/>
            <person name="Gram L."/>
            <person name="Overmann J."/>
        </authorList>
    </citation>
    <scope>NUCLEOTIDE SEQUENCE [LARGE SCALE GENOMIC DNA]</scope>
    <source>
        <strain evidence="5 6">P88</strain>
    </source>
</reference>
<dbReference type="GO" id="GO:0003700">
    <property type="term" value="F:DNA-binding transcription factor activity"/>
    <property type="evidence" value="ECO:0007669"/>
    <property type="project" value="InterPro"/>
</dbReference>
<dbReference type="InterPro" id="IPR000835">
    <property type="entry name" value="HTH_MarR-typ"/>
</dbReference>
<dbReference type="Proteomes" id="UP000236447">
    <property type="component" value="Chromosome"/>
</dbReference>
<evidence type="ECO:0000256" key="2">
    <source>
        <dbReference type="ARBA" id="ARBA00023125"/>
    </source>
</evidence>
<proteinExistence type="predicted"/>
<dbReference type="SMART" id="SM00347">
    <property type="entry name" value="HTH_MARR"/>
    <property type="match status" value="1"/>
</dbReference>
<gene>
    <name evidence="5" type="ORF">PhaeoP88_02529</name>
</gene>
<feature type="domain" description="HTH marR-type" evidence="4">
    <location>
        <begin position="32"/>
        <end position="162"/>
    </location>
</feature>
<dbReference type="InterPro" id="IPR036388">
    <property type="entry name" value="WH-like_DNA-bd_sf"/>
</dbReference>
<evidence type="ECO:0000256" key="3">
    <source>
        <dbReference type="ARBA" id="ARBA00023163"/>
    </source>
</evidence>
<name>A0A2I7KBA4_9RHOB</name>
<evidence type="ECO:0000313" key="5">
    <source>
        <dbReference type="EMBL" id="AUQ99884.1"/>
    </source>
</evidence>
<keyword evidence="1" id="KW-0805">Transcription regulation</keyword>
<evidence type="ECO:0000259" key="4">
    <source>
        <dbReference type="PROSITE" id="PS50995"/>
    </source>
</evidence>
<dbReference type="InterPro" id="IPR036390">
    <property type="entry name" value="WH_DNA-bd_sf"/>
</dbReference>
<organism evidence="5 6">
    <name type="scientific">Phaeobacter inhibens</name>
    <dbReference type="NCBI Taxonomy" id="221822"/>
    <lineage>
        <taxon>Bacteria</taxon>
        <taxon>Pseudomonadati</taxon>
        <taxon>Pseudomonadota</taxon>
        <taxon>Alphaproteobacteria</taxon>
        <taxon>Rhodobacterales</taxon>
        <taxon>Roseobacteraceae</taxon>
        <taxon>Phaeobacter</taxon>
    </lineage>
</organism>
<dbReference type="GO" id="GO:0003677">
    <property type="term" value="F:DNA binding"/>
    <property type="evidence" value="ECO:0007669"/>
    <property type="project" value="UniProtKB-KW"/>
</dbReference>
<sequence>MVVSNGCSAPQRKHRILQEPLKTDEKPDVRLDNQLCFAIYAASHTVEQHYQTLLKAQGLTYTQYLVLMALAEEDRVSISTLASKLEVSKATMTPLLRRLEAKGLLSREVQVGNERQKVVSLTDTGRSIWTKSCSVSSDVFARIGLTLAEADEIIRICAKISTARK</sequence>
<protein>
    <submittedName>
        <fullName evidence="5">HTH-type transcriptional regulator, marR family</fullName>
    </submittedName>
</protein>
<dbReference type="PANTHER" id="PTHR42756">
    <property type="entry name" value="TRANSCRIPTIONAL REGULATOR, MARR"/>
    <property type="match status" value="1"/>
</dbReference>
<evidence type="ECO:0000256" key="1">
    <source>
        <dbReference type="ARBA" id="ARBA00023015"/>
    </source>
</evidence>
<accession>A0A2I7KBA4</accession>
<dbReference type="SUPFAM" id="SSF46785">
    <property type="entry name" value="Winged helix' DNA-binding domain"/>
    <property type="match status" value="1"/>
</dbReference>
<dbReference type="Pfam" id="PF01047">
    <property type="entry name" value="MarR"/>
    <property type="match status" value="1"/>
</dbReference>